<reference evidence="3" key="2">
    <citation type="submission" date="2015-01" db="EMBL/GenBank/DDBJ databases">
        <title>Evolutionary Origins and Diversification of the Mycorrhizal Mutualists.</title>
        <authorList>
            <consortium name="DOE Joint Genome Institute"/>
            <consortium name="Mycorrhizal Genomics Consortium"/>
            <person name="Kohler A."/>
            <person name="Kuo A."/>
            <person name="Nagy L.G."/>
            <person name="Floudas D."/>
            <person name="Copeland A."/>
            <person name="Barry K.W."/>
            <person name="Cichocki N."/>
            <person name="Veneault-Fourrey C."/>
            <person name="LaButti K."/>
            <person name="Lindquist E.A."/>
            <person name="Lipzen A."/>
            <person name="Lundell T."/>
            <person name="Morin E."/>
            <person name="Murat C."/>
            <person name="Riley R."/>
            <person name="Ohm R."/>
            <person name="Sun H."/>
            <person name="Tunlid A."/>
            <person name="Henrissat B."/>
            <person name="Grigoriev I.V."/>
            <person name="Hibbett D.S."/>
            <person name="Martin F."/>
        </authorList>
    </citation>
    <scope>NUCLEOTIDE SEQUENCE [LARGE SCALE GENOMIC DNA]</scope>
    <source>
        <strain evidence="3">MUT 4182</strain>
    </source>
</reference>
<protein>
    <submittedName>
        <fullName evidence="2">Uncharacterized protein</fullName>
    </submittedName>
</protein>
<organism evidence="2 3">
    <name type="scientific">Tulasnella calospora MUT 4182</name>
    <dbReference type="NCBI Taxonomy" id="1051891"/>
    <lineage>
        <taxon>Eukaryota</taxon>
        <taxon>Fungi</taxon>
        <taxon>Dikarya</taxon>
        <taxon>Basidiomycota</taxon>
        <taxon>Agaricomycotina</taxon>
        <taxon>Agaricomycetes</taxon>
        <taxon>Cantharellales</taxon>
        <taxon>Tulasnellaceae</taxon>
        <taxon>Tulasnella</taxon>
    </lineage>
</organism>
<feature type="compositionally biased region" description="Polar residues" evidence="1">
    <location>
        <begin position="59"/>
        <end position="72"/>
    </location>
</feature>
<feature type="compositionally biased region" description="Low complexity" evidence="1">
    <location>
        <begin position="17"/>
        <end position="36"/>
    </location>
</feature>
<sequence length="502" mass="54421">MVLISKTHLDEQPTEEPPSYSSAVGPSSSSSNVSSPPALPRLSTPSSSYYPPEKPQIPPQLQTPTSSSIFPLTSSQSKATTPPSPSPAPAGWLSQLLGTPQAKADNEVRQTVLGLVQGIIQQGDSAYAIPIIQSCIDACEARGLSFASIVQEPSIQSHTPLYWTIVKNVYSANEDEPSSSDRKPNLETLFDILLSFPLTLEAYADALQACLLTSSHSTFLRLRKYNPEPPLKIPGSDHQGDRIEDTVLVTNGDDAEAALNGAFKVEITIKHFQKRMRVLKEILVEFIARGRMWQLSFVVYTPAQHGPGARVSTPTHYSRQVEPGAWVLALDLIGASPSTWLDSRITIGNVRPPPPPAPPLVSIDDPIPGPGPSPQRRFRDAMLNLARAPTTPAPQSQPTNQLPPIALRMKTPDQAMLTSRDARRDGTGYHNPSRKDRQQRRQHGPGGPSGSRGQIVTVLSENAHASSLEFDGCPYLEPDGSLNIVIEAKLVKPSNNTDCVFM</sequence>
<evidence type="ECO:0000256" key="1">
    <source>
        <dbReference type="SAM" id="MobiDB-lite"/>
    </source>
</evidence>
<feature type="region of interest" description="Disordered" evidence="1">
    <location>
        <begin position="351"/>
        <end position="377"/>
    </location>
</feature>
<feature type="region of interest" description="Disordered" evidence="1">
    <location>
        <begin position="418"/>
        <end position="454"/>
    </location>
</feature>
<feature type="region of interest" description="Disordered" evidence="1">
    <location>
        <begin position="1"/>
        <end position="94"/>
    </location>
</feature>
<keyword evidence="3" id="KW-1185">Reference proteome</keyword>
<proteinExistence type="predicted"/>
<evidence type="ECO:0000313" key="2">
    <source>
        <dbReference type="EMBL" id="KIO25481.1"/>
    </source>
</evidence>
<reference evidence="2 3" key="1">
    <citation type="submission" date="2014-04" db="EMBL/GenBank/DDBJ databases">
        <authorList>
            <consortium name="DOE Joint Genome Institute"/>
            <person name="Kuo A."/>
            <person name="Girlanda M."/>
            <person name="Perotto S."/>
            <person name="Kohler A."/>
            <person name="Nagy L.G."/>
            <person name="Floudas D."/>
            <person name="Copeland A."/>
            <person name="Barry K.W."/>
            <person name="Cichocki N."/>
            <person name="Veneault-Fourrey C."/>
            <person name="LaButti K."/>
            <person name="Lindquist E.A."/>
            <person name="Lipzen A."/>
            <person name="Lundell T."/>
            <person name="Morin E."/>
            <person name="Murat C."/>
            <person name="Sun H."/>
            <person name="Tunlid A."/>
            <person name="Henrissat B."/>
            <person name="Grigoriev I.V."/>
            <person name="Hibbett D.S."/>
            <person name="Martin F."/>
            <person name="Nordberg H.P."/>
            <person name="Cantor M.N."/>
            <person name="Hua S.X."/>
        </authorList>
    </citation>
    <scope>NUCLEOTIDE SEQUENCE [LARGE SCALE GENOMIC DNA]</scope>
    <source>
        <strain evidence="2 3">MUT 4182</strain>
    </source>
</reference>
<name>A0A0C3QGK0_9AGAM</name>
<dbReference type="STRING" id="1051891.A0A0C3QGK0"/>
<dbReference type="Proteomes" id="UP000054248">
    <property type="component" value="Unassembled WGS sequence"/>
</dbReference>
<dbReference type="OrthoDB" id="2959034at2759"/>
<dbReference type="AlphaFoldDB" id="A0A0C3QGK0"/>
<accession>A0A0C3QGK0</accession>
<gene>
    <name evidence="2" type="ORF">M407DRAFT_25190</name>
</gene>
<dbReference type="EMBL" id="KN823041">
    <property type="protein sequence ID" value="KIO25481.1"/>
    <property type="molecule type" value="Genomic_DNA"/>
</dbReference>
<dbReference type="HOGENOM" id="CLU_026023_0_0_1"/>
<evidence type="ECO:0000313" key="3">
    <source>
        <dbReference type="Proteomes" id="UP000054248"/>
    </source>
</evidence>